<accession>I4C438</accession>
<dbReference type="STRING" id="706587.Desti_1618"/>
<dbReference type="KEGG" id="dti:Desti_1618"/>
<organism evidence="1 2">
    <name type="scientific">Desulfomonile tiedjei (strain ATCC 49306 / DSM 6799 / DCB-1)</name>
    <dbReference type="NCBI Taxonomy" id="706587"/>
    <lineage>
        <taxon>Bacteria</taxon>
        <taxon>Pseudomonadati</taxon>
        <taxon>Thermodesulfobacteriota</taxon>
        <taxon>Desulfomonilia</taxon>
        <taxon>Desulfomonilales</taxon>
        <taxon>Desulfomonilaceae</taxon>
        <taxon>Desulfomonile</taxon>
    </lineage>
</organism>
<gene>
    <name evidence="1" type="ordered locus">Desti_1618</name>
</gene>
<keyword evidence="2" id="KW-1185">Reference proteome</keyword>
<dbReference type="Proteomes" id="UP000006055">
    <property type="component" value="Chromosome"/>
</dbReference>
<dbReference type="AlphaFoldDB" id="I4C438"/>
<protein>
    <submittedName>
        <fullName evidence="1">Uncharacterized protein</fullName>
    </submittedName>
</protein>
<reference evidence="2" key="1">
    <citation type="submission" date="2012-06" db="EMBL/GenBank/DDBJ databases">
        <title>Complete sequence of chromosome of Desulfomonile tiedjei DSM 6799.</title>
        <authorList>
            <person name="Lucas S."/>
            <person name="Copeland A."/>
            <person name="Lapidus A."/>
            <person name="Glavina del Rio T."/>
            <person name="Dalin E."/>
            <person name="Tice H."/>
            <person name="Bruce D."/>
            <person name="Goodwin L."/>
            <person name="Pitluck S."/>
            <person name="Peters L."/>
            <person name="Ovchinnikova G."/>
            <person name="Zeytun A."/>
            <person name="Lu M."/>
            <person name="Kyrpides N."/>
            <person name="Mavromatis K."/>
            <person name="Ivanova N."/>
            <person name="Brettin T."/>
            <person name="Detter J.C."/>
            <person name="Han C."/>
            <person name="Larimer F."/>
            <person name="Land M."/>
            <person name="Hauser L."/>
            <person name="Markowitz V."/>
            <person name="Cheng J.-F."/>
            <person name="Hugenholtz P."/>
            <person name="Woyke T."/>
            <person name="Wu D."/>
            <person name="Spring S."/>
            <person name="Schroeder M."/>
            <person name="Brambilla E."/>
            <person name="Klenk H.-P."/>
            <person name="Eisen J.A."/>
        </authorList>
    </citation>
    <scope>NUCLEOTIDE SEQUENCE [LARGE SCALE GENOMIC DNA]</scope>
    <source>
        <strain evidence="2">ATCC 49306 / DSM 6799 / DCB-1</strain>
    </source>
</reference>
<sequence length="86" mass="10320">MYVCIVWGELRVLFSGVRLFPNEEFSLNSRQKFPQEHRSVLMNAEWMSNVHSAESRVYESMENVRTIFLSRASIWLDMPRHNNREE</sequence>
<dbReference type="HOGENOM" id="CLU_2492819_0_0_7"/>
<proteinExistence type="predicted"/>
<evidence type="ECO:0000313" key="1">
    <source>
        <dbReference type="EMBL" id="AFM24329.1"/>
    </source>
</evidence>
<name>I4C438_DESTA</name>
<evidence type="ECO:0000313" key="2">
    <source>
        <dbReference type="Proteomes" id="UP000006055"/>
    </source>
</evidence>
<dbReference type="EMBL" id="CP003360">
    <property type="protein sequence ID" value="AFM24329.1"/>
    <property type="molecule type" value="Genomic_DNA"/>
</dbReference>